<dbReference type="AlphaFoldDB" id="A0A3B0VDE1"/>
<dbReference type="EMBL" id="UOEU01000018">
    <property type="protein sequence ID" value="VAW29976.1"/>
    <property type="molecule type" value="Genomic_DNA"/>
</dbReference>
<sequence>MKGDPKGLKFRDVELLKVKPLGSMPLTHPLLNPIRQLHANIRTAVIAATEQASLETMSAVAEEGEGDTIYAVDRISEAVLVDFFRREVAPLTPIVLIAEGLSGRQRVLPEGTAEEAAVWRIIVDPIDGTRGLMYQKRSGWILTAVAPNRGPQTSLQDIELAVQTEIPLVKQHLSDALWAVRGCGAEAVRYNRLTESETPIQIRPSRASSIAHGFATISRFFPGARDELAAIDEEIVFGALGPIQPGKAHCFEDQYICTGGQLYELMAGRDRFVADLRPFMETILAQQNLTLGICCHPYDICTELIARELGVIITSGNGQPLNCPLDTHSDVSWAGYANASIQRQIEPHLQHALQKRHLPSKV</sequence>
<name>A0A3B0VDE1_9ZZZZ</name>
<organism evidence="1">
    <name type="scientific">hydrothermal vent metagenome</name>
    <dbReference type="NCBI Taxonomy" id="652676"/>
    <lineage>
        <taxon>unclassified sequences</taxon>
        <taxon>metagenomes</taxon>
        <taxon>ecological metagenomes</taxon>
    </lineage>
</organism>
<dbReference type="Gene3D" id="3.30.540.10">
    <property type="entry name" value="Fructose-1,6-Bisphosphatase, subunit A, domain 1"/>
    <property type="match status" value="1"/>
</dbReference>
<reference evidence="1" key="1">
    <citation type="submission" date="2018-06" db="EMBL/GenBank/DDBJ databases">
        <authorList>
            <person name="Zhirakovskaya E."/>
        </authorList>
    </citation>
    <scope>NUCLEOTIDE SEQUENCE</scope>
</reference>
<gene>
    <name evidence="1" type="ORF">MNBD_CHLOROFLEXI01-5033</name>
</gene>
<proteinExistence type="predicted"/>
<evidence type="ECO:0000313" key="1">
    <source>
        <dbReference type="EMBL" id="VAW29976.1"/>
    </source>
</evidence>
<dbReference type="SUPFAM" id="SSF56655">
    <property type="entry name" value="Carbohydrate phosphatase"/>
    <property type="match status" value="1"/>
</dbReference>
<evidence type="ECO:0008006" key="2">
    <source>
        <dbReference type="Google" id="ProtNLM"/>
    </source>
</evidence>
<protein>
    <recommendedName>
        <fullName evidence="2">Inositol monophosphatase</fullName>
    </recommendedName>
</protein>
<accession>A0A3B0VDE1</accession>